<dbReference type="InterPro" id="IPR013783">
    <property type="entry name" value="Ig-like_fold"/>
</dbReference>
<dbReference type="EMBL" id="LAZR01031097">
    <property type="protein sequence ID" value="KKL54729.1"/>
    <property type="molecule type" value="Genomic_DNA"/>
</dbReference>
<feature type="region of interest" description="Disordered" evidence="1">
    <location>
        <begin position="206"/>
        <end position="230"/>
    </location>
</feature>
<feature type="region of interest" description="Disordered" evidence="1">
    <location>
        <begin position="304"/>
        <end position="325"/>
    </location>
</feature>
<feature type="region of interest" description="Disordered" evidence="1">
    <location>
        <begin position="399"/>
        <end position="441"/>
    </location>
</feature>
<dbReference type="Gene3D" id="2.60.40.10">
    <property type="entry name" value="Immunoglobulins"/>
    <property type="match status" value="3"/>
</dbReference>
<feature type="compositionally biased region" description="Polar residues" evidence="1">
    <location>
        <begin position="315"/>
        <end position="325"/>
    </location>
</feature>
<proteinExistence type="predicted"/>
<feature type="domain" description="Fibronectin type-III" evidence="2">
    <location>
        <begin position="424"/>
        <end position="519"/>
    </location>
</feature>
<evidence type="ECO:0000256" key="1">
    <source>
        <dbReference type="SAM" id="MobiDB-lite"/>
    </source>
</evidence>
<feature type="region of interest" description="Disordered" evidence="1">
    <location>
        <begin position="565"/>
        <end position="595"/>
    </location>
</feature>
<gene>
    <name evidence="3" type="ORF">LCGC14_2262500</name>
</gene>
<dbReference type="SMART" id="SM00060">
    <property type="entry name" value="FN3"/>
    <property type="match status" value="5"/>
</dbReference>
<evidence type="ECO:0000259" key="2">
    <source>
        <dbReference type="PROSITE" id="PS50853"/>
    </source>
</evidence>
<dbReference type="PROSITE" id="PS50853">
    <property type="entry name" value="FN3"/>
    <property type="match status" value="1"/>
</dbReference>
<feature type="non-terminal residue" evidence="3">
    <location>
        <position position="595"/>
    </location>
</feature>
<feature type="region of interest" description="Disordered" evidence="1">
    <location>
        <begin position="108"/>
        <end position="127"/>
    </location>
</feature>
<reference evidence="3" key="1">
    <citation type="journal article" date="2015" name="Nature">
        <title>Complex archaea that bridge the gap between prokaryotes and eukaryotes.</title>
        <authorList>
            <person name="Spang A."/>
            <person name="Saw J.H."/>
            <person name="Jorgensen S.L."/>
            <person name="Zaremba-Niedzwiedzka K."/>
            <person name="Martijn J."/>
            <person name="Lind A.E."/>
            <person name="van Eijk R."/>
            <person name="Schleper C."/>
            <person name="Guy L."/>
            <person name="Ettema T.J."/>
        </authorList>
    </citation>
    <scope>NUCLEOTIDE SEQUENCE</scope>
</reference>
<dbReference type="InterPro" id="IPR036116">
    <property type="entry name" value="FN3_sf"/>
</dbReference>
<name>A0A0F9CZG4_9ZZZZ</name>
<organism evidence="3">
    <name type="scientific">marine sediment metagenome</name>
    <dbReference type="NCBI Taxonomy" id="412755"/>
    <lineage>
        <taxon>unclassified sequences</taxon>
        <taxon>metagenomes</taxon>
        <taxon>ecological metagenomes</taxon>
    </lineage>
</organism>
<feature type="non-terminal residue" evidence="3">
    <location>
        <position position="1"/>
    </location>
</feature>
<sequence length="595" mass="63483">KDAAENLTAKSGPASATTDEDITSPEAPAFATVPTAVNETSITMTSTIVTDAVSGPVQYYFTCVAPVPPGGSDSGWQADPNYLNTGLTQDVTYTYTVKARDALLNETAESGELSETTIADKTPPTPNPPGFAMALTADNETEISMTAITANPDASEPVKYKFFCDPATPGGHDSNWQTDPNYTDTGLSQNTLYTYRVQMKDAAENLTAKSGPASATTEEDNTRPTPNPATFSLLPTAISDSAITMTATIGYDEVSEPIEYFFYCIEGGFHLRSWSTDPNWTDTGLTPSTAYKYVVQMRDAAENVTGGSEAWETTLPDTTAPTPSTAMFDSLPTAISETEISMTAVAGDDEFNNPVEYKFFNLTDPIHDSGWSTSTSFGDTGLDPNTMYTYTVQMRDSVVSPGPNVGTASDPASATTDPDVDAPTPDPPTWASVPSADSETEISMEATAGTDISGQIEYYFAEKTGNPGANDSVWQTSATYTDSDLDPNTTYTYTVIMRDRLGHESILESIWASATTEKDTTQPTPNPPVFAIGPIADNETEISMTAVTAGSDLSEPVEYYFDETSGNPGGTDSGWTTNPSYTDIGLDPNTQYTYT</sequence>
<protein>
    <recommendedName>
        <fullName evidence="2">Fibronectin type-III domain-containing protein</fullName>
    </recommendedName>
</protein>
<feature type="region of interest" description="Disordered" evidence="1">
    <location>
        <begin position="1"/>
        <end position="25"/>
    </location>
</feature>
<accession>A0A0F9CZG4</accession>
<dbReference type="InterPro" id="IPR003961">
    <property type="entry name" value="FN3_dom"/>
</dbReference>
<dbReference type="AlphaFoldDB" id="A0A0F9CZG4"/>
<comment type="caution">
    <text evidence="3">The sequence shown here is derived from an EMBL/GenBank/DDBJ whole genome shotgun (WGS) entry which is preliminary data.</text>
</comment>
<feature type="compositionally biased region" description="Low complexity" evidence="1">
    <location>
        <begin position="410"/>
        <end position="423"/>
    </location>
</feature>
<dbReference type="SUPFAM" id="SSF49265">
    <property type="entry name" value="Fibronectin type III"/>
    <property type="match status" value="2"/>
</dbReference>
<evidence type="ECO:0000313" key="3">
    <source>
        <dbReference type="EMBL" id="KKL54729.1"/>
    </source>
</evidence>